<sequence>MKYLFFLLMITIPSIANAEWMDCGLVTVDKVYVQASREDGGTHQNSLLIIPGNEKSAACENVTFAQLKNTEPAYDGVLSMALVAYTSGTKLRLVVNATGSGNTYQIEWVNFN</sequence>
<evidence type="ECO:0000313" key="3">
    <source>
        <dbReference type="EMBL" id="ABD81073.1"/>
    </source>
</evidence>
<reference evidence="3" key="1">
    <citation type="submission" date="2006-03" db="EMBL/GenBank/DDBJ databases">
        <title>Complete sequence of Saccharophagus degradans 2-40.</title>
        <authorList>
            <consortium name="US DOE Joint Genome Institute"/>
            <person name="Copeland A."/>
            <person name="Lucas S."/>
            <person name="Lapidus A."/>
            <person name="Barry K."/>
            <person name="Detter J.C."/>
            <person name="Glavina del Rio T."/>
            <person name="Hammon N."/>
            <person name="Israni S."/>
            <person name="Dalin E."/>
            <person name="Tice H."/>
            <person name="Pitluck S."/>
            <person name="Saunders E.H."/>
            <person name="Brettin T."/>
            <person name="Bruce D."/>
            <person name="Han C."/>
            <person name="Tapia R."/>
            <person name="Gilna P."/>
            <person name="Schmutz J."/>
            <person name="Larimer F."/>
            <person name="Land M."/>
            <person name="Hauser L."/>
            <person name="Kyrpides N."/>
            <person name="Lykidis A."/>
            <person name="Richardson P."/>
            <person name="Weiner R."/>
        </authorList>
    </citation>
    <scope>NUCLEOTIDE SEQUENCE</scope>
    <source>
        <strain>2-40</strain>
    </source>
</reference>
<dbReference type="EMBL" id="CP000282">
    <property type="protein sequence ID" value="ABD79719.1"/>
    <property type="molecule type" value="Genomic_DNA"/>
</dbReference>
<proteinExistence type="predicted"/>
<dbReference type="AlphaFoldDB" id="Q21JQ6"/>
<dbReference type="EMBL" id="CP000282">
    <property type="protein sequence ID" value="ABD81073.1"/>
    <property type="molecule type" value="Genomic_DNA"/>
</dbReference>
<feature type="signal peptide" evidence="1">
    <location>
        <begin position="1"/>
        <end position="18"/>
    </location>
</feature>
<protein>
    <submittedName>
        <fullName evidence="3">Uncharacterized protein</fullName>
    </submittedName>
</protein>
<dbReference type="GeneID" id="98613486"/>
<accession>Q21JQ6</accession>
<dbReference type="RefSeq" id="WP_011466943.1">
    <property type="nucleotide sequence ID" value="NC_007912.1"/>
</dbReference>
<evidence type="ECO:0000313" key="4">
    <source>
        <dbReference type="Proteomes" id="UP000001947"/>
    </source>
</evidence>
<organism evidence="3 4">
    <name type="scientific">Saccharophagus degradans (strain 2-40 / ATCC 43961 / DSM 17024)</name>
    <dbReference type="NCBI Taxonomy" id="203122"/>
    <lineage>
        <taxon>Bacteria</taxon>
        <taxon>Pseudomonadati</taxon>
        <taxon>Pseudomonadota</taxon>
        <taxon>Gammaproteobacteria</taxon>
        <taxon>Cellvibrionales</taxon>
        <taxon>Cellvibrionaceae</taxon>
        <taxon>Saccharophagus</taxon>
    </lineage>
</organism>
<dbReference type="KEGG" id="sde:Sde_0455"/>
<keyword evidence="4" id="KW-1185">Reference proteome</keyword>
<evidence type="ECO:0000256" key="1">
    <source>
        <dbReference type="SAM" id="SignalP"/>
    </source>
</evidence>
<name>Q21JQ6_SACD2</name>
<feature type="chain" id="PRO_5007700036" evidence="1">
    <location>
        <begin position="19"/>
        <end position="112"/>
    </location>
</feature>
<dbReference type="HOGENOM" id="CLU_2144010_0_0_6"/>
<dbReference type="KEGG" id="sde:Sde_1813"/>
<dbReference type="Proteomes" id="UP000001947">
    <property type="component" value="Chromosome"/>
</dbReference>
<evidence type="ECO:0000313" key="2">
    <source>
        <dbReference type="EMBL" id="ABD79719.1"/>
    </source>
</evidence>
<keyword evidence="1" id="KW-0732">Signal</keyword>
<dbReference type="OrthoDB" id="7066538at2"/>
<reference evidence="3 4" key="2">
    <citation type="journal article" date="2008" name="PLoS Genet.">
        <title>Complete genome sequence of the complex carbohydrate-degrading marine bacterium, Saccharophagus degradans strain 2-40 T.</title>
        <authorList>
            <person name="Weiner R.M."/>
            <person name="Taylor L.E.II."/>
            <person name="Henrissat B."/>
            <person name="Hauser L."/>
            <person name="Land M."/>
            <person name="Coutinho P.M."/>
            <person name="Rancurel C."/>
            <person name="Saunders E.H."/>
            <person name="Longmire A.G."/>
            <person name="Zhang H."/>
            <person name="Bayer E.A."/>
            <person name="Gilbert H.J."/>
            <person name="Larimer F."/>
            <person name="Zhulin I.B."/>
            <person name="Ekborg N.A."/>
            <person name="Lamed R."/>
            <person name="Richardson P.M."/>
            <person name="Borovok I."/>
            <person name="Hutcheson S."/>
        </authorList>
    </citation>
    <scope>NUCLEOTIDE SEQUENCE [LARGE SCALE GENOMIC DNA]</scope>
    <source>
        <strain evidence="3">2-40</strain>
        <strain evidence="4">2-40 / ATCC 43961 / DSM 17024</strain>
    </source>
</reference>
<gene>
    <name evidence="2" type="ordered locus">Sde_0455</name>
    <name evidence="3" type="ordered locus">Sde_1813</name>
</gene>